<evidence type="ECO:0000256" key="7">
    <source>
        <dbReference type="ARBA" id="ARBA00022837"/>
    </source>
</evidence>
<evidence type="ECO:0000256" key="10">
    <source>
        <dbReference type="RuleBase" id="RU361238"/>
    </source>
</evidence>
<feature type="signal peptide" evidence="10">
    <location>
        <begin position="1"/>
        <end position="25"/>
    </location>
</feature>
<dbReference type="PROSITE" id="PS51257">
    <property type="entry name" value="PROKAR_LIPOPROTEIN"/>
    <property type="match status" value="1"/>
</dbReference>
<keyword evidence="5 10" id="KW-0732">Signal</keyword>
<evidence type="ECO:0000256" key="5">
    <source>
        <dbReference type="ARBA" id="ARBA00022729"/>
    </source>
</evidence>
<evidence type="ECO:0000313" key="12">
    <source>
        <dbReference type="Proteomes" id="UP001562354"/>
    </source>
</evidence>
<evidence type="ECO:0000313" key="11">
    <source>
        <dbReference type="EMBL" id="KAL1305750.1"/>
    </source>
</evidence>
<dbReference type="InterPro" id="IPR011118">
    <property type="entry name" value="Tannase/feruloyl_esterase"/>
</dbReference>
<dbReference type="EMBL" id="JBFMKM010000006">
    <property type="protein sequence ID" value="KAL1305750.1"/>
    <property type="molecule type" value="Genomic_DNA"/>
</dbReference>
<comment type="catalytic activity">
    <reaction evidence="9">
        <text>feruloyl-polysaccharide + H2O = ferulate + polysaccharide.</text>
        <dbReference type="EC" id="3.1.1.73"/>
    </reaction>
</comment>
<dbReference type="RefSeq" id="XP_069202023.1">
    <property type="nucleotide sequence ID" value="XM_069347420.1"/>
</dbReference>
<feature type="chain" id="PRO_5045009691" description="Carboxylic ester hydrolase" evidence="10">
    <location>
        <begin position="26"/>
        <end position="558"/>
    </location>
</feature>
<keyword evidence="2" id="KW-0719">Serine esterase</keyword>
<keyword evidence="12" id="KW-1185">Reference proteome</keyword>
<dbReference type="Gene3D" id="3.40.50.1820">
    <property type="entry name" value="alpha/beta hydrolase"/>
    <property type="match status" value="1"/>
</dbReference>
<comment type="caution">
    <text evidence="11">The sequence shown here is derived from an EMBL/GenBank/DDBJ whole genome shotgun (WGS) entry which is preliminary data.</text>
</comment>
<dbReference type="Pfam" id="PF07519">
    <property type="entry name" value="Tannase"/>
    <property type="match status" value="1"/>
</dbReference>
<dbReference type="EC" id="3.1.1.-" evidence="10"/>
<evidence type="ECO:0000256" key="1">
    <source>
        <dbReference type="ARBA" id="ARBA00006249"/>
    </source>
</evidence>
<keyword evidence="3" id="KW-0858">Xylan degradation</keyword>
<reference evidence="11 12" key="1">
    <citation type="submission" date="2024-07" db="EMBL/GenBank/DDBJ databases">
        <title>Draft sequence of the Neodothiora populina.</title>
        <authorList>
            <person name="Drown D.D."/>
            <person name="Schuette U.S."/>
            <person name="Buechlein A.B."/>
            <person name="Rusch D.R."/>
            <person name="Winton L.W."/>
            <person name="Adams G.A."/>
        </authorList>
    </citation>
    <scope>NUCLEOTIDE SEQUENCE [LARGE SCALE GENOMIC DNA]</scope>
    <source>
        <strain evidence="11 12">CPC 39397</strain>
    </source>
</reference>
<sequence length="558" mass="59881">MRVFQSSVALLAALLVSHAAQSAAAATSCPDLRSTLSFTDLNGTVIRSEYIPAWTNVTVGGEQGLWCMNYTVPEVDICRVTLNIGTSPQSNTFVEVWLPSGSGDDAWNGRFLSTGGSGLSGCVDYGAMVYTSSLGFAATGDNSGHNGTAGNGTAFLNNNDVVIDFSYRARHSAVLAGKIIVRQFYGEPHNKSYYYGCSTGGRQGLKAAQMFPNDFDGIIAGAPASDFNHLASWSGHFITLTGLNESDPRWLGVTEWTAVHAEVLKQCDPLDGVLDGILEDSSICNFNPETILCSRTNSTGCLTPEQAHAVREVFSPVYGVNGSFVMPRLSPSAELAAFLGMGFGALAGGLVGPGPQWYQNVIYNNTSWDPTTFNALDIAYADSLDAQHGYVSSFYGDLSAFRAAGGKLISYHGGADPVIPGEQAMRYYNHVASTMNASHTDLDGFFRLFRISGMGHCESGNGAWAFGQTIDARNASTAILLDLVDWVEKGEAPEVMVGTKFVNDTSADGIEFERPHCRYPYRTTFKEGNPNITSSWGCEYIEDWNVCGGSSDRLPKLC</sequence>
<evidence type="ECO:0000256" key="4">
    <source>
        <dbReference type="ARBA" id="ARBA00022723"/>
    </source>
</evidence>
<evidence type="ECO:0000256" key="3">
    <source>
        <dbReference type="ARBA" id="ARBA00022651"/>
    </source>
</evidence>
<keyword evidence="8" id="KW-1015">Disulfide bond</keyword>
<organism evidence="11 12">
    <name type="scientific">Neodothiora populina</name>
    <dbReference type="NCBI Taxonomy" id="2781224"/>
    <lineage>
        <taxon>Eukaryota</taxon>
        <taxon>Fungi</taxon>
        <taxon>Dikarya</taxon>
        <taxon>Ascomycota</taxon>
        <taxon>Pezizomycotina</taxon>
        <taxon>Dothideomycetes</taxon>
        <taxon>Dothideomycetidae</taxon>
        <taxon>Dothideales</taxon>
        <taxon>Dothioraceae</taxon>
        <taxon>Neodothiora</taxon>
    </lineage>
</organism>
<keyword evidence="7" id="KW-0106">Calcium</keyword>
<proteinExistence type="inferred from homology"/>
<dbReference type="SUPFAM" id="SSF53474">
    <property type="entry name" value="alpha/beta-Hydrolases"/>
    <property type="match status" value="1"/>
</dbReference>
<accession>A0ABR3PI62</accession>
<evidence type="ECO:0000256" key="2">
    <source>
        <dbReference type="ARBA" id="ARBA00022487"/>
    </source>
</evidence>
<keyword evidence="6 10" id="KW-0378">Hydrolase</keyword>
<dbReference type="Proteomes" id="UP001562354">
    <property type="component" value="Unassembled WGS sequence"/>
</dbReference>
<dbReference type="InterPro" id="IPR029058">
    <property type="entry name" value="AB_hydrolase_fold"/>
</dbReference>
<name>A0ABR3PI62_9PEZI</name>
<evidence type="ECO:0000256" key="8">
    <source>
        <dbReference type="ARBA" id="ARBA00023157"/>
    </source>
</evidence>
<protein>
    <recommendedName>
        <fullName evidence="10">Carboxylic ester hydrolase</fullName>
        <ecNumber evidence="10">3.1.1.-</ecNumber>
    </recommendedName>
</protein>
<gene>
    <name evidence="11" type="ORF">AAFC00_007331</name>
</gene>
<dbReference type="PANTHER" id="PTHR33938:SF15">
    <property type="entry name" value="FERULOYL ESTERASE B-RELATED"/>
    <property type="match status" value="1"/>
</dbReference>
<dbReference type="PANTHER" id="PTHR33938">
    <property type="entry name" value="FERULOYL ESTERASE B-RELATED"/>
    <property type="match status" value="1"/>
</dbReference>
<comment type="similarity">
    <text evidence="1 10">Belongs to the tannase family.</text>
</comment>
<dbReference type="GeneID" id="95981030"/>
<keyword evidence="4" id="KW-0479">Metal-binding</keyword>
<keyword evidence="3" id="KW-0119">Carbohydrate metabolism</keyword>
<keyword evidence="3" id="KW-0624">Polysaccharide degradation</keyword>
<evidence type="ECO:0000256" key="9">
    <source>
        <dbReference type="ARBA" id="ARBA00034075"/>
    </source>
</evidence>
<evidence type="ECO:0000256" key="6">
    <source>
        <dbReference type="ARBA" id="ARBA00022801"/>
    </source>
</evidence>